<dbReference type="AlphaFoldDB" id="A0A3M7M6C3"/>
<proteinExistence type="predicted"/>
<keyword evidence="2" id="KW-1185">Reference proteome</keyword>
<organism evidence="1 2">
    <name type="scientific">Pyrenophora seminiperda CCB06</name>
    <dbReference type="NCBI Taxonomy" id="1302712"/>
    <lineage>
        <taxon>Eukaryota</taxon>
        <taxon>Fungi</taxon>
        <taxon>Dikarya</taxon>
        <taxon>Ascomycota</taxon>
        <taxon>Pezizomycotina</taxon>
        <taxon>Dothideomycetes</taxon>
        <taxon>Pleosporomycetidae</taxon>
        <taxon>Pleosporales</taxon>
        <taxon>Pleosporineae</taxon>
        <taxon>Pleosporaceae</taxon>
        <taxon>Pyrenophora</taxon>
    </lineage>
</organism>
<dbReference type="Proteomes" id="UP000265663">
    <property type="component" value="Unassembled WGS sequence"/>
</dbReference>
<accession>A0A3M7M6C3</accession>
<protein>
    <submittedName>
        <fullName evidence="1">Uncharacterized protein</fullName>
    </submittedName>
</protein>
<reference evidence="1 2" key="1">
    <citation type="journal article" date="2014" name="PLoS ONE">
        <title>De novo Genome Assembly of the Fungal Plant Pathogen Pyrenophora semeniperda.</title>
        <authorList>
            <person name="Soliai M.M."/>
            <person name="Meyer S.E."/>
            <person name="Udall J.A."/>
            <person name="Elzinga D.E."/>
            <person name="Hermansen R.A."/>
            <person name="Bodily P.M."/>
            <person name="Hart A.A."/>
            <person name="Coleman C.E."/>
        </authorList>
    </citation>
    <scope>NUCLEOTIDE SEQUENCE [LARGE SCALE GENOMIC DNA]</scope>
    <source>
        <strain evidence="1 2">CCB06</strain>
        <tissue evidence="1">Mycelium</tissue>
    </source>
</reference>
<name>A0A3M7M6C3_9PLEO</name>
<dbReference type="EMBL" id="KE747824">
    <property type="protein sequence ID" value="RMZ70026.1"/>
    <property type="molecule type" value="Genomic_DNA"/>
</dbReference>
<evidence type="ECO:0000313" key="1">
    <source>
        <dbReference type="EMBL" id="RMZ70026.1"/>
    </source>
</evidence>
<evidence type="ECO:0000313" key="2">
    <source>
        <dbReference type="Proteomes" id="UP000265663"/>
    </source>
</evidence>
<gene>
    <name evidence="1" type="ORF">GMOD_00000060</name>
</gene>
<sequence length="48" mass="5421">MEDASVWISIVHAWITYRLVSQGSYPRDSRTYLSGQTPEVHALLAAML</sequence>